<dbReference type="EC" id="2.7.13.3" evidence="3"/>
<dbReference type="PRINTS" id="PR00344">
    <property type="entry name" value="BCTRLSENSOR"/>
</dbReference>
<dbReference type="InterPro" id="IPR010559">
    <property type="entry name" value="Sig_transdc_His_kin_internal"/>
</dbReference>
<keyword evidence="12" id="KW-0902">Two-component regulatory system</keyword>
<keyword evidence="7 14" id="KW-0812">Transmembrane</keyword>
<dbReference type="InterPro" id="IPR005467">
    <property type="entry name" value="His_kinase_dom"/>
</dbReference>
<keyword evidence="9 17" id="KW-0418">Kinase</keyword>
<dbReference type="Gene3D" id="3.30.565.10">
    <property type="entry name" value="Histidine kinase-like ATPase, C-terminal domain"/>
    <property type="match status" value="1"/>
</dbReference>
<evidence type="ECO:0000313" key="18">
    <source>
        <dbReference type="Proteomes" id="UP000007523"/>
    </source>
</evidence>
<dbReference type="GO" id="GO:0005524">
    <property type="term" value="F:ATP binding"/>
    <property type="evidence" value="ECO:0007669"/>
    <property type="project" value="UniProtKB-KW"/>
</dbReference>
<dbReference type="PROSITE" id="PS50885">
    <property type="entry name" value="HAMP"/>
    <property type="match status" value="1"/>
</dbReference>
<evidence type="ECO:0000256" key="7">
    <source>
        <dbReference type="ARBA" id="ARBA00022692"/>
    </source>
</evidence>
<evidence type="ECO:0000256" key="12">
    <source>
        <dbReference type="ARBA" id="ARBA00023012"/>
    </source>
</evidence>
<proteinExistence type="predicted"/>
<keyword evidence="18" id="KW-1185">Reference proteome</keyword>
<dbReference type="CDD" id="cd06225">
    <property type="entry name" value="HAMP"/>
    <property type="match status" value="1"/>
</dbReference>
<feature type="domain" description="HAMP" evidence="16">
    <location>
        <begin position="326"/>
        <end position="378"/>
    </location>
</feature>
<dbReference type="SUPFAM" id="SSF158472">
    <property type="entry name" value="HAMP domain-like"/>
    <property type="match status" value="1"/>
</dbReference>
<evidence type="ECO:0000313" key="17">
    <source>
        <dbReference type="EMBL" id="AFC32567.1"/>
    </source>
</evidence>
<dbReference type="InterPro" id="IPR050640">
    <property type="entry name" value="Bact_2-comp_sensor_kinase"/>
</dbReference>
<dbReference type="SUPFAM" id="SSF55874">
    <property type="entry name" value="ATPase domain of HSP90 chaperone/DNA topoisomerase II/histidine kinase"/>
    <property type="match status" value="1"/>
</dbReference>
<dbReference type="PROSITE" id="PS50109">
    <property type="entry name" value="HIS_KIN"/>
    <property type="match status" value="1"/>
</dbReference>
<dbReference type="HOGENOM" id="CLU_020473_6_1_9"/>
<evidence type="ECO:0000256" key="8">
    <source>
        <dbReference type="ARBA" id="ARBA00022741"/>
    </source>
</evidence>
<dbReference type="Gene3D" id="3.30.450.20">
    <property type="entry name" value="PAS domain"/>
    <property type="match status" value="2"/>
</dbReference>
<comment type="catalytic activity">
    <reaction evidence="1">
        <text>ATP + protein L-histidine = ADP + protein N-phospho-L-histidine.</text>
        <dbReference type="EC" id="2.7.13.3"/>
    </reaction>
</comment>
<dbReference type="PANTHER" id="PTHR34220">
    <property type="entry name" value="SENSOR HISTIDINE KINASE YPDA"/>
    <property type="match status" value="1"/>
</dbReference>
<accession>H6NPF5</accession>
<evidence type="ECO:0000256" key="5">
    <source>
        <dbReference type="ARBA" id="ARBA00022553"/>
    </source>
</evidence>
<dbReference type="Pfam" id="PF06580">
    <property type="entry name" value="His_kinase"/>
    <property type="match status" value="1"/>
</dbReference>
<sequence>MRGVRLFQYQSIHTQIALAFSALILCTTIILSYTAYRLSSDAVTGTSLEYTKELVRQVHTNVENYIYSMESIASLALSSGELKRYASLPRQDSEEGEELGRRLGDYFRSVLASRKDMASILFVGGHGGMVGGRSGESLKPSSEVRQQEWYLNAHQLEGGTAITSSHVQQLYRGEYPWVVSISKALPSTAAKPSGEGADGGVLLVDLNYSVIDNLCKQIQLGRRGYVFILAPSGDLVYHPQQQILNTQLKTERIPDILESRDGTMTFGRGAEQKIYTVSTTRFGWKVVGVVYPEDLARNKRAMQGSAALWGSLCLAVALSISVILSFRLTRPIKALEGHMKLAEKGDFGQRVEIESTNEIGKLARTFNVMIGRIQDLMEQIVQEQEQKRISELKALQAQIKPHFLYNTLDSIIWMAETRKVDEVVTMTSALAKLLRSSINQGEEWVPLAVELEQIRHYLTIQQIRYRRKFTYSIEVPEELYPYPIVKLVLQPIVENAIYHGIKHKAEPGHIRISGRRGAGGIELAVSDDGVGMTPEKLQTILGGTPRTKEAPGGSGVGVHNVHQRIALAFGPGYGLGFESELEEGTTVTIRLPELEDKGGSAG</sequence>
<dbReference type="SMART" id="SM00387">
    <property type="entry name" value="HATPase_c"/>
    <property type="match status" value="1"/>
</dbReference>
<dbReference type="Pfam" id="PF02518">
    <property type="entry name" value="HATPase_c"/>
    <property type="match status" value="1"/>
</dbReference>
<evidence type="ECO:0000256" key="14">
    <source>
        <dbReference type="SAM" id="Phobius"/>
    </source>
</evidence>
<dbReference type="RefSeq" id="WP_014371868.1">
    <property type="nucleotide sequence ID" value="NC_016935.1"/>
</dbReference>
<dbReference type="GO" id="GO:0000155">
    <property type="term" value="F:phosphorelay sensor kinase activity"/>
    <property type="evidence" value="ECO:0007669"/>
    <property type="project" value="InterPro"/>
</dbReference>
<protein>
    <recommendedName>
        <fullName evidence="3">histidine kinase</fullName>
        <ecNumber evidence="3">2.7.13.3</ecNumber>
    </recommendedName>
</protein>
<evidence type="ECO:0000256" key="13">
    <source>
        <dbReference type="ARBA" id="ARBA00023136"/>
    </source>
</evidence>
<evidence type="ECO:0000256" key="2">
    <source>
        <dbReference type="ARBA" id="ARBA00004651"/>
    </source>
</evidence>
<name>H6NPF5_9BACL</name>
<dbReference type="InterPro" id="IPR036890">
    <property type="entry name" value="HATPase_C_sf"/>
</dbReference>
<keyword evidence="6" id="KW-0808">Transferase</keyword>
<organism evidence="17 18">
    <name type="scientific">Paenibacillus mucilaginosus 3016</name>
    <dbReference type="NCBI Taxonomy" id="1116391"/>
    <lineage>
        <taxon>Bacteria</taxon>
        <taxon>Bacillati</taxon>
        <taxon>Bacillota</taxon>
        <taxon>Bacilli</taxon>
        <taxon>Bacillales</taxon>
        <taxon>Paenibacillaceae</taxon>
        <taxon>Paenibacillus</taxon>
    </lineage>
</organism>
<keyword evidence="10" id="KW-0067">ATP-binding</keyword>
<gene>
    <name evidence="17" type="ORF">PM3016_5902</name>
</gene>
<dbReference type="AlphaFoldDB" id="H6NPF5"/>
<dbReference type="PANTHER" id="PTHR34220:SF7">
    <property type="entry name" value="SENSOR HISTIDINE KINASE YPDA"/>
    <property type="match status" value="1"/>
</dbReference>
<evidence type="ECO:0000256" key="4">
    <source>
        <dbReference type="ARBA" id="ARBA00022475"/>
    </source>
</evidence>
<dbReference type="Gene3D" id="6.10.340.10">
    <property type="match status" value="1"/>
</dbReference>
<keyword evidence="5" id="KW-0597">Phosphoprotein</keyword>
<evidence type="ECO:0000256" key="9">
    <source>
        <dbReference type="ARBA" id="ARBA00022777"/>
    </source>
</evidence>
<evidence type="ECO:0000256" key="10">
    <source>
        <dbReference type="ARBA" id="ARBA00022840"/>
    </source>
</evidence>
<dbReference type="SMART" id="SM00304">
    <property type="entry name" value="HAMP"/>
    <property type="match status" value="1"/>
</dbReference>
<dbReference type="STRING" id="1116391.PM3016_5902"/>
<keyword evidence="4" id="KW-1003">Cell membrane</keyword>
<reference evidence="17 18" key="1">
    <citation type="journal article" date="2012" name="J. Bacteriol.">
        <title>Complete Genome Sequence of Paenibacillus mucilaginosus 3016, a Bacterium Functional as Microbial Fertilizer.</title>
        <authorList>
            <person name="Ma M."/>
            <person name="Wang Z."/>
            <person name="Li L."/>
            <person name="Jiang X."/>
            <person name="Guan D."/>
            <person name="Cao F."/>
            <person name="Chen H."/>
            <person name="Wang X."/>
            <person name="Shen D."/>
            <person name="Du B."/>
            <person name="Li J."/>
        </authorList>
    </citation>
    <scope>NUCLEOTIDE SEQUENCE [LARGE SCALE GENOMIC DNA]</scope>
    <source>
        <strain evidence="17 18">3016</strain>
    </source>
</reference>
<dbReference type="Proteomes" id="UP000007523">
    <property type="component" value="Chromosome"/>
</dbReference>
<evidence type="ECO:0000256" key="11">
    <source>
        <dbReference type="ARBA" id="ARBA00022989"/>
    </source>
</evidence>
<dbReference type="InterPro" id="IPR003660">
    <property type="entry name" value="HAMP_dom"/>
</dbReference>
<keyword evidence="13 14" id="KW-0472">Membrane</keyword>
<keyword evidence="11 14" id="KW-1133">Transmembrane helix</keyword>
<feature type="domain" description="Histidine kinase" evidence="15">
    <location>
        <begin position="489"/>
        <end position="595"/>
    </location>
</feature>
<comment type="subcellular location">
    <subcellularLocation>
        <location evidence="2">Cell membrane</location>
        <topology evidence="2">Multi-pass membrane protein</topology>
    </subcellularLocation>
</comment>
<dbReference type="InterPro" id="IPR004358">
    <property type="entry name" value="Sig_transdc_His_kin-like_C"/>
</dbReference>
<dbReference type="InterPro" id="IPR003594">
    <property type="entry name" value="HATPase_dom"/>
</dbReference>
<dbReference type="EMBL" id="CP003235">
    <property type="protein sequence ID" value="AFC32567.1"/>
    <property type="molecule type" value="Genomic_DNA"/>
</dbReference>
<evidence type="ECO:0000256" key="1">
    <source>
        <dbReference type="ARBA" id="ARBA00000085"/>
    </source>
</evidence>
<dbReference type="InterPro" id="IPR033479">
    <property type="entry name" value="dCache_1"/>
</dbReference>
<evidence type="ECO:0000259" key="15">
    <source>
        <dbReference type="PROSITE" id="PS50109"/>
    </source>
</evidence>
<dbReference type="Pfam" id="PF02743">
    <property type="entry name" value="dCache_1"/>
    <property type="match status" value="1"/>
</dbReference>
<dbReference type="Pfam" id="PF00672">
    <property type="entry name" value="HAMP"/>
    <property type="match status" value="1"/>
</dbReference>
<dbReference type="GO" id="GO:0005886">
    <property type="term" value="C:plasma membrane"/>
    <property type="evidence" value="ECO:0007669"/>
    <property type="project" value="UniProtKB-SubCell"/>
</dbReference>
<dbReference type="KEGG" id="pmq:PM3016_5902"/>
<evidence type="ECO:0000256" key="6">
    <source>
        <dbReference type="ARBA" id="ARBA00022679"/>
    </source>
</evidence>
<feature type="transmembrane region" description="Helical" evidence="14">
    <location>
        <begin position="306"/>
        <end position="326"/>
    </location>
</feature>
<evidence type="ECO:0000259" key="16">
    <source>
        <dbReference type="PROSITE" id="PS50885"/>
    </source>
</evidence>
<evidence type="ECO:0000256" key="3">
    <source>
        <dbReference type="ARBA" id="ARBA00012438"/>
    </source>
</evidence>
<keyword evidence="8" id="KW-0547">Nucleotide-binding</keyword>
<feature type="transmembrane region" description="Helical" evidence="14">
    <location>
        <begin position="12"/>
        <end position="36"/>
    </location>
</feature>